<dbReference type="EMBL" id="QVQA01000423">
    <property type="protein sequence ID" value="KAF5092367.1"/>
    <property type="molecule type" value="Genomic_DNA"/>
</dbReference>
<gene>
    <name evidence="1" type="ORF">D0Z00_004616</name>
</gene>
<sequence length="95" mass="10735">MENGRNTTTFDRDQAYAILKTLRRQAYELQLRYGDSKPMTAVTDALDRAPSSRHRTDYAPLAATLQQQLILLQLPETPQVAGFIAKIRDLLAMIS</sequence>
<proteinExistence type="predicted"/>
<dbReference type="Proteomes" id="UP000744676">
    <property type="component" value="Unassembled WGS sequence"/>
</dbReference>
<evidence type="ECO:0000313" key="1">
    <source>
        <dbReference type="EMBL" id="KAF5092367.1"/>
    </source>
</evidence>
<protein>
    <submittedName>
        <fullName evidence="1">Uncharacterized protein</fullName>
    </submittedName>
</protein>
<organism evidence="1 2">
    <name type="scientific">Geotrichum galactomycetum</name>
    <dbReference type="NCBI Taxonomy" id="27317"/>
    <lineage>
        <taxon>Eukaryota</taxon>
        <taxon>Fungi</taxon>
        <taxon>Dikarya</taxon>
        <taxon>Ascomycota</taxon>
        <taxon>Saccharomycotina</taxon>
        <taxon>Dipodascomycetes</taxon>
        <taxon>Dipodascales</taxon>
        <taxon>Dipodascaceae</taxon>
        <taxon>Geotrichum</taxon>
    </lineage>
</organism>
<name>A0ACB6UXX9_9ASCO</name>
<reference evidence="1 2" key="1">
    <citation type="journal article" date="2020" name="Front. Microbiol.">
        <title>Phenotypic and Genetic Characterization of the Cheese Ripening Yeast Geotrichum candidum.</title>
        <authorList>
            <person name="Perkins V."/>
            <person name="Vignola S."/>
            <person name="Lessard M.H."/>
            <person name="Plante P.L."/>
            <person name="Corbeil J."/>
            <person name="Dugat-Bony E."/>
            <person name="Frenette M."/>
            <person name="Labrie S."/>
        </authorList>
    </citation>
    <scope>NUCLEOTIDE SEQUENCE [LARGE SCALE GENOMIC DNA]</scope>
    <source>
        <strain evidence="1 2">LMA-1147</strain>
    </source>
</reference>
<comment type="caution">
    <text evidence="1">The sequence shown here is derived from an EMBL/GenBank/DDBJ whole genome shotgun (WGS) entry which is preliminary data.</text>
</comment>
<evidence type="ECO:0000313" key="2">
    <source>
        <dbReference type="Proteomes" id="UP000744676"/>
    </source>
</evidence>
<accession>A0ACB6UXX9</accession>
<keyword evidence="2" id="KW-1185">Reference proteome</keyword>